<reference evidence="3" key="1">
    <citation type="submission" date="2016-11" db="EMBL/GenBank/DDBJ databases">
        <authorList>
            <person name="Shukria A."/>
            <person name="Stevens D.C."/>
        </authorList>
    </citation>
    <scope>NUCLEOTIDE SEQUENCE [LARGE SCALE GENOMIC DNA]</scope>
    <source>
        <strain evidence="3">Cbfe23</strain>
    </source>
</reference>
<dbReference type="STRING" id="83449.BON30_16865"/>
<dbReference type="Gene3D" id="3.40.190.290">
    <property type="match status" value="1"/>
</dbReference>
<feature type="domain" description="LysR substrate-binding" evidence="1">
    <location>
        <begin position="1"/>
        <end position="60"/>
    </location>
</feature>
<dbReference type="Proteomes" id="UP000182229">
    <property type="component" value="Unassembled WGS sequence"/>
</dbReference>
<dbReference type="EMBL" id="MPIN01000004">
    <property type="protein sequence ID" value="OJH39205.1"/>
    <property type="molecule type" value="Genomic_DNA"/>
</dbReference>
<dbReference type="Pfam" id="PF03466">
    <property type="entry name" value="LysR_substrate"/>
    <property type="match status" value="1"/>
</dbReference>
<evidence type="ECO:0000313" key="3">
    <source>
        <dbReference type="Proteomes" id="UP000182229"/>
    </source>
</evidence>
<dbReference type="SUPFAM" id="SSF53850">
    <property type="entry name" value="Periplasmic binding protein-like II"/>
    <property type="match status" value="1"/>
</dbReference>
<organism evidence="2 3">
    <name type="scientific">Cystobacter ferrugineus</name>
    <dbReference type="NCBI Taxonomy" id="83449"/>
    <lineage>
        <taxon>Bacteria</taxon>
        <taxon>Pseudomonadati</taxon>
        <taxon>Myxococcota</taxon>
        <taxon>Myxococcia</taxon>
        <taxon>Myxococcales</taxon>
        <taxon>Cystobacterineae</taxon>
        <taxon>Archangiaceae</taxon>
        <taxon>Cystobacter</taxon>
    </lineage>
</organism>
<accession>A0A1L9BAD4</accession>
<reference evidence="2 3" key="2">
    <citation type="submission" date="2016-12" db="EMBL/GenBank/DDBJ databases">
        <title>Draft Genome Sequence of Cystobacter ferrugineus Strain Cbfe23.</title>
        <authorList>
            <person name="Akbar S."/>
            <person name="Dowd S.E."/>
            <person name="Stevens D.C."/>
        </authorList>
    </citation>
    <scope>NUCLEOTIDE SEQUENCE [LARGE SCALE GENOMIC DNA]</scope>
    <source>
        <strain evidence="2 3">Cbfe23</strain>
    </source>
</reference>
<dbReference type="AlphaFoldDB" id="A0A1L9BAD4"/>
<dbReference type="InterPro" id="IPR005119">
    <property type="entry name" value="LysR_subst-bd"/>
</dbReference>
<name>A0A1L9BAD4_9BACT</name>
<keyword evidence="3" id="KW-1185">Reference proteome</keyword>
<gene>
    <name evidence="2" type="ORF">BON30_16865</name>
</gene>
<proteinExistence type="predicted"/>
<evidence type="ECO:0000313" key="2">
    <source>
        <dbReference type="EMBL" id="OJH39205.1"/>
    </source>
</evidence>
<evidence type="ECO:0000259" key="1">
    <source>
        <dbReference type="Pfam" id="PF03466"/>
    </source>
</evidence>
<sequence length="78" mass="8620">MCSEGGGLAVLPLQVAETTPGLERVDLGEPPPDREVWLGYHRDFQHHPRLRALIDAVEAALLLELPKSVKRVFPPRAS</sequence>
<comment type="caution">
    <text evidence="2">The sequence shown here is derived from an EMBL/GenBank/DDBJ whole genome shotgun (WGS) entry which is preliminary data.</text>
</comment>
<protein>
    <recommendedName>
        <fullName evidence="1">LysR substrate-binding domain-containing protein</fullName>
    </recommendedName>
</protein>